<dbReference type="Gene3D" id="3.20.100.30">
    <property type="entry name" value="VTC, catalytic tunnel domain"/>
    <property type="match status" value="1"/>
</dbReference>
<dbReference type="InterPro" id="IPR033469">
    <property type="entry name" value="CYTH-like_dom_sf"/>
</dbReference>
<feature type="domain" description="VTC" evidence="2">
    <location>
        <begin position="52"/>
        <end position="282"/>
    </location>
</feature>
<evidence type="ECO:0000313" key="3">
    <source>
        <dbReference type="EMBL" id="MCS5736267.1"/>
    </source>
</evidence>
<gene>
    <name evidence="3" type="ORF">N1032_21240</name>
</gene>
<dbReference type="Proteomes" id="UP001165586">
    <property type="component" value="Unassembled WGS sequence"/>
</dbReference>
<dbReference type="EMBL" id="JANLCJ010000013">
    <property type="protein sequence ID" value="MCS5736267.1"/>
    <property type="molecule type" value="Genomic_DNA"/>
</dbReference>
<dbReference type="InterPro" id="IPR042267">
    <property type="entry name" value="VTC_sf"/>
</dbReference>
<evidence type="ECO:0000313" key="4">
    <source>
        <dbReference type="Proteomes" id="UP001165586"/>
    </source>
</evidence>
<name>A0ABT2H8M5_9MICO</name>
<feature type="region of interest" description="Disordered" evidence="1">
    <location>
        <begin position="1"/>
        <end position="26"/>
    </location>
</feature>
<dbReference type="CDD" id="cd07750">
    <property type="entry name" value="PolyPPase_VTC_like"/>
    <property type="match status" value="1"/>
</dbReference>
<proteinExistence type="predicted"/>
<accession>A0ABT2H8M5</accession>
<evidence type="ECO:0000256" key="1">
    <source>
        <dbReference type="SAM" id="MobiDB-lite"/>
    </source>
</evidence>
<comment type="caution">
    <text evidence="3">The sequence shown here is derived from an EMBL/GenBank/DDBJ whole genome shotgun (WGS) entry which is preliminary data.</text>
</comment>
<dbReference type="SUPFAM" id="SSF55154">
    <property type="entry name" value="CYTH-like phosphatases"/>
    <property type="match status" value="1"/>
</dbReference>
<evidence type="ECO:0000259" key="2">
    <source>
        <dbReference type="Pfam" id="PF09359"/>
    </source>
</evidence>
<organism evidence="3 4">
    <name type="scientific">Herbiconiux daphne</name>
    <dbReference type="NCBI Taxonomy" id="2970914"/>
    <lineage>
        <taxon>Bacteria</taxon>
        <taxon>Bacillati</taxon>
        <taxon>Actinomycetota</taxon>
        <taxon>Actinomycetes</taxon>
        <taxon>Micrococcales</taxon>
        <taxon>Microbacteriaceae</taxon>
        <taxon>Herbiconiux</taxon>
    </lineage>
</organism>
<reference evidence="3" key="1">
    <citation type="submission" date="2022-08" db="EMBL/GenBank/DDBJ databases">
        <authorList>
            <person name="Deng Y."/>
            <person name="Han X.-F."/>
            <person name="Zhang Y.-Q."/>
        </authorList>
    </citation>
    <scope>NUCLEOTIDE SEQUENCE</scope>
    <source>
        <strain evidence="3">CPCC 203386</strain>
    </source>
</reference>
<sequence>MTAAPAEAPAVAPAAPAAATRVSPPASATRRVHDFAPIGLEELVERASLQTRVDRKYVVPVAALDGILADIAASGETGGAAPESSAARVLELGGIRDFRYESVYFDTPDLRSFWMAAHARRRRFKMRTRSYVDSATAYLEVKTRGARSATVKDRLEYEFADRALLNPHGLDYVHDTLDTAGFDDIEPENLVATLITRYRRTTLFVPGDGLRPESRATIDTHLSWAIGDGGTRAGRGHALDTPGIVIVETKSGSRASAVDRILWAHGHRPATISKYGTGLAALRPELTANKWSRMLRRHFAPGQTRPAASPSSFPTLVPAS</sequence>
<feature type="region of interest" description="Disordered" evidence="1">
    <location>
        <begin position="301"/>
        <end position="320"/>
    </location>
</feature>
<protein>
    <submittedName>
        <fullName evidence="3">Polyphosphate polymerase domain-containing protein</fullName>
    </submittedName>
</protein>
<dbReference type="Pfam" id="PF09359">
    <property type="entry name" value="VTC"/>
    <property type="match status" value="1"/>
</dbReference>
<dbReference type="RefSeq" id="WP_259542132.1">
    <property type="nucleotide sequence ID" value="NZ_JANLCJ010000013.1"/>
</dbReference>
<dbReference type="InterPro" id="IPR018966">
    <property type="entry name" value="VTC_domain"/>
</dbReference>
<keyword evidence="4" id="KW-1185">Reference proteome</keyword>